<proteinExistence type="predicted"/>
<accession>A0A9J5X4V8</accession>
<evidence type="ECO:0000313" key="1">
    <source>
        <dbReference type="EMBL" id="KAG5582324.1"/>
    </source>
</evidence>
<dbReference type="EMBL" id="JACXVP010000010">
    <property type="protein sequence ID" value="KAG5582324.1"/>
    <property type="molecule type" value="Genomic_DNA"/>
</dbReference>
<organism evidence="1 2">
    <name type="scientific">Solanum commersonii</name>
    <name type="common">Commerson's wild potato</name>
    <name type="synonym">Commerson's nightshade</name>
    <dbReference type="NCBI Taxonomy" id="4109"/>
    <lineage>
        <taxon>Eukaryota</taxon>
        <taxon>Viridiplantae</taxon>
        <taxon>Streptophyta</taxon>
        <taxon>Embryophyta</taxon>
        <taxon>Tracheophyta</taxon>
        <taxon>Spermatophyta</taxon>
        <taxon>Magnoliopsida</taxon>
        <taxon>eudicotyledons</taxon>
        <taxon>Gunneridae</taxon>
        <taxon>Pentapetalae</taxon>
        <taxon>asterids</taxon>
        <taxon>lamiids</taxon>
        <taxon>Solanales</taxon>
        <taxon>Solanaceae</taxon>
        <taxon>Solanoideae</taxon>
        <taxon>Solaneae</taxon>
        <taxon>Solanum</taxon>
    </lineage>
</organism>
<keyword evidence="2" id="KW-1185">Reference proteome</keyword>
<dbReference type="AlphaFoldDB" id="A0A9J5X4V8"/>
<comment type="caution">
    <text evidence="1">The sequence shown here is derived from an EMBL/GenBank/DDBJ whole genome shotgun (WGS) entry which is preliminary data.</text>
</comment>
<reference evidence="1 2" key="1">
    <citation type="submission" date="2020-09" db="EMBL/GenBank/DDBJ databases">
        <title>De no assembly of potato wild relative species, Solanum commersonii.</title>
        <authorList>
            <person name="Cho K."/>
        </authorList>
    </citation>
    <scope>NUCLEOTIDE SEQUENCE [LARGE SCALE GENOMIC DNA]</scope>
    <source>
        <strain evidence="1">LZ3.2</strain>
        <tissue evidence="1">Leaf</tissue>
    </source>
</reference>
<name>A0A9J5X4V8_SOLCO</name>
<evidence type="ECO:0000313" key="2">
    <source>
        <dbReference type="Proteomes" id="UP000824120"/>
    </source>
</evidence>
<sequence>MGQPAHFADRRVARLEASILGIIQTALADVVTPLSAAIDAFVAMITEAADPESEAETDEELLEVAEEASYEGLTLIEEALVDATVRALLVDTPLNDLSAVAIPSEATPGTDA</sequence>
<dbReference type="Proteomes" id="UP000824120">
    <property type="component" value="Chromosome 10"/>
</dbReference>
<protein>
    <recommendedName>
        <fullName evidence="3">Polyprotein protein</fullName>
    </recommendedName>
</protein>
<gene>
    <name evidence="1" type="ORF">H5410_052951</name>
</gene>
<evidence type="ECO:0008006" key="3">
    <source>
        <dbReference type="Google" id="ProtNLM"/>
    </source>
</evidence>